<dbReference type="Proteomes" id="UP000321943">
    <property type="component" value="Chromosome"/>
</dbReference>
<sequence>MILKNDKTEVELNIWKEGLVDEIFFDENSTVENLPRLEKLLNVQECDFLSLFQGKVEVVIEGHIIAMMNGKETVKYNFKKKYEFLDNYGNILNKLNSEQLKLVEKSQNMFEKAIIYISEETRWIADAFKFLSISLKILKEKNEYNKQELINYLKKIDNKKN</sequence>
<accession>A0A7U6LA70</accession>
<dbReference type="RefSeq" id="WP_018499604.1">
    <property type="nucleotide sequence ID" value="NZ_AP019829.2"/>
</dbReference>
<dbReference type="GeneID" id="84804272"/>
<name>A0A7U6LA70_9FUSO</name>
<gene>
    <name evidence="1" type="ORF">JCM16777_0936</name>
</gene>
<evidence type="ECO:0000313" key="2">
    <source>
        <dbReference type="Proteomes" id="UP000321943"/>
    </source>
</evidence>
<proteinExistence type="predicted"/>
<reference evidence="1 2" key="1">
    <citation type="submission" date="2019-07" db="EMBL/GenBank/DDBJ databases">
        <title>Complete Genome Sequence of Leptotrichia wadei Strain JCM16777.</title>
        <authorList>
            <person name="Watanabe S."/>
            <person name="Cui L."/>
        </authorList>
    </citation>
    <scope>NUCLEOTIDE SEQUENCE [LARGE SCALE GENOMIC DNA]</scope>
    <source>
        <strain evidence="1 2">JCM16777</strain>
    </source>
</reference>
<organism evidence="1 2">
    <name type="scientific">Leptotrichia wadei</name>
    <dbReference type="NCBI Taxonomy" id="157687"/>
    <lineage>
        <taxon>Bacteria</taxon>
        <taxon>Fusobacteriati</taxon>
        <taxon>Fusobacteriota</taxon>
        <taxon>Fusobacteriia</taxon>
        <taxon>Fusobacteriales</taxon>
        <taxon>Leptotrichiaceae</taxon>
        <taxon>Leptotrichia</taxon>
    </lineage>
</organism>
<dbReference type="EMBL" id="AP019829">
    <property type="protein sequence ID" value="BBM42686.1"/>
    <property type="molecule type" value="Genomic_DNA"/>
</dbReference>
<protein>
    <submittedName>
        <fullName evidence="1">Uncharacterized protein</fullName>
    </submittedName>
</protein>
<dbReference type="AlphaFoldDB" id="A0A7U6LA70"/>
<evidence type="ECO:0000313" key="1">
    <source>
        <dbReference type="EMBL" id="BBM42686.1"/>
    </source>
</evidence>
<dbReference type="KEGG" id="lwd:JCM16777_0936"/>